<dbReference type="EMBL" id="DXHL01000006">
    <property type="protein sequence ID" value="HIW10010.1"/>
    <property type="molecule type" value="Genomic_DNA"/>
</dbReference>
<dbReference type="Proteomes" id="UP000823926">
    <property type="component" value="Unassembled WGS sequence"/>
</dbReference>
<dbReference type="Gene3D" id="2.30.110.10">
    <property type="entry name" value="Electron Transport, Fmn-binding Protein, Chain A"/>
    <property type="match status" value="1"/>
</dbReference>
<evidence type="ECO:0000313" key="2">
    <source>
        <dbReference type="Proteomes" id="UP000823926"/>
    </source>
</evidence>
<name>A0A9D1TXT3_9BACT</name>
<organism evidence="1 2">
    <name type="scientific">Candidatus Rikenella faecigallinarum</name>
    <dbReference type="NCBI Taxonomy" id="2838745"/>
    <lineage>
        <taxon>Bacteria</taxon>
        <taxon>Pseudomonadati</taxon>
        <taxon>Bacteroidota</taxon>
        <taxon>Bacteroidia</taxon>
        <taxon>Bacteroidales</taxon>
        <taxon>Rikenellaceae</taxon>
        <taxon>Rikenella</taxon>
    </lineage>
</organism>
<dbReference type="SUPFAM" id="SSF50475">
    <property type="entry name" value="FMN-binding split barrel"/>
    <property type="match status" value="1"/>
</dbReference>
<comment type="caution">
    <text evidence="1">The sequence shown here is derived from an EMBL/GenBank/DDBJ whole genome shotgun (WGS) entry which is preliminary data.</text>
</comment>
<dbReference type="InterPro" id="IPR012349">
    <property type="entry name" value="Split_barrel_FMN-bd"/>
</dbReference>
<protein>
    <recommendedName>
        <fullName evidence="3">Pyridoxamine 5'-phosphate oxidase putative domain-containing protein</fullName>
    </recommendedName>
</protein>
<dbReference type="AlphaFoldDB" id="A0A9D1TXT3"/>
<evidence type="ECO:0008006" key="3">
    <source>
        <dbReference type="Google" id="ProtNLM"/>
    </source>
</evidence>
<sequence length="148" mass="16146">MRFIGRHRVMTLAATSTEGELWCCNLFYASIAPGKAFPGGALVFTSPEKTLHATYMTENPSVAGSIVLESKVVGKLQGLQLQGTVIRADTNPVLCETAKKAYLKRFPFAALILSDLWVLAISRLKYTDNTLGFGTKLHWPAEAGNTVR</sequence>
<reference evidence="1" key="1">
    <citation type="journal article" date="2021" name="PeerJ">
        <title>Extensive microbial diversity within the chicken gut microbiome revealed by metagenomics and culture.</title>
        <authorList>
            <person name="Gilroy R."/>
            <person name="Ravi A."/>
            <person name="Getino M."/>
            <person name="Pursley I."/>
            <person name="Horton D.L."/>
            <person name="Alikhan N.F."/>
            <person name="Baker D."/>
            <person name="Gharbi K."/>
            <person name="Hall N."/>
            <person name="Watson M."/>
            <person name="Adriaenssens E.M."/>
            <person name="Foster-Nyarko E."/>
            <person name="Jarju S."/>
            <person name="Secka A."/>
            <person name="Antonio M."/>
            <person name="Oren A."/>
            <person name="Chaudhuri R.R."/>
            <person name="La Ragione R."/>
            <person name="Hildebrand F."/>
            <person name="Pallen M.J."/>
        </authorList>
    </citation>
    <scope>NUCLEOTIDE SEQUENCE</scope>
    <source>
        <strain evidence="1">ChiBcec15-1070</strain>
    </source>
</reference>
<proteinExistence type="predicted"/>
<reference evidence="1" key="2">
    <citation type="submission" date="2021-04" db="EMBL/GenBank/DDBJ databases">
        <authorList>
            <person name="Gilroy R."/>
        </authorList>
    </citation>
    <scope>NUCLEOTIDE SEQUENCE</scope>
    <source>
        <strain evidence="1">ChiBcec15-1070</strain>
    </source>
</reference>
<evidence type="ECO:0000313" key="1">
    <source>
        <dbReference type="EMBL" id="HIW10010.1"/>
    </source>
</evidence>
<gene>
    <name evidence="1" type="ORF">H9888_00775</name>
</gene>
<accession>A0A9D1TXT3</accession>